<dbReference type="InterPro" id="IPR037171">
    <property type="entry name" value="NagB/RpiA_transferase-like"/>
</dbReference>
<keyword evidence="5" id="KW-1185">Reference proteome</keyword>
<dbReference type="EMBL" id="QLYR01000001">
    <property type="protein sequence ID" value="RAQ30691.1"/>
    <property type="molecule type" value="Genomic_DNA"/>
</dbReference>
<dbReference type="RefSeq" id="WP_112331886.1">
    <property type="nucleotide sequence ID" value="NZ_JADPHD010000004.1"/>
</dbReference>
<dbReference type="PANTHER" id="PTHR30363">
    <property type="entry name" value="HTH-TYPE TRANSCRIPTIONAL REGULATOR SRLR-RELATED"/>
    <property type="match status" value="1"/>
</dbReference>
<dbReference type="InterPro" id="IPR050313">
    <property type="entry name" value="Carb_Metab_HTH_regulators"/>
</dbReference>
<sequence>MVNVAKRSEREALLLQTLLTAKTLDTAQAMSLLNVSESTARRLFAELEQQNLVIRKYGGIQLAQNGPYDYSFEQSEQAMREEKQRIAQRALELIECGDILFLDSGTTLQQLCAALACRLRDAELGNVTVVTNSLANLQLLSPYCTVILLGGEYRARRMDFAGFASNKFIQNFHFSKCFLGADGVTLEDGFMGTDADTSSLVELAVARSGDAVVLADSSKLGKRSFVCYAQPEDIGALVTDSGADAAFLDGLSGKLSRLIVA</sequence>
<dbReference type="AlphaFoldDB" id="A0A328UHT0"/>
<dbReference type="Gene3D" id="3.40.50.1360">
    <property type="match status" value="1"/>
</dbReference>
<organism evidence="4 5">
    <name type="scientific">Hydrogeniiclostridium mannosilyticum</name>
    <dbReference type="NCBI Taxonomy" id="2764322"/>
    <lineage>
        <taxon>Bacteria</taxon>
        <taxon>Bacillati</taxon>
        <taxon>Bacillota</taxon>
        <taxon>Clostridia</taxon>
        <taxon>Eubacteriales</taxon>
        <taxon>Acutalibacteraceae</taxon>
        <taxon>Hydrogeniiclostridium</taxon>
    </lineage>
</organism>
<comment type="caution">
    <text evidence="4">The sequence shown here is derived from an EMBL/GenBank/DDBJ whole genome shotgun (WGS) entry which is preliminary data.</text>
</comment>
<name>A0A328UHT0_9FIRM</name>
<reference evidence="4 5" key="1">
    <citation type="submission" date="2018-06" db="EMBL/GenBank/DDBJ databases">
        <title>Noncontiguous genome sequence of Ruminococcaceae bacterium ASD2818.</title>
        <authorList>
            <person name="Chaplin A.V."/>
            <person name="Sokolova S.R."/>
            <person name="Kochetkova T.O."/>
            <person name="Goltsov A.Y."/>
            <person name="Trofimov D.Y."/>
            <person name="Efimov B.A."/>
        </authorList>
    </citation>
    <scope>NUCLEOTIDE SEQUENCE [LARGE SCALE GENOMIC DNA]</scope>
    <source>
        <strain evidence="4 5">ASD2818</strain>
    </source>
</reference>
<dbReference type="SUPFAM" id="SSF46785">
    <property type="entry name" value="Winged helix' DNA-binding domain"/>
    <property type="match status" value="1"/>
</dbReference>
<evidence type="ECO:0000259" key="3">
    <source>
        <dbReference type="PROSITE" id="PS51000"/>
    </source>
</evidence>
<dbReference type="GO" id="GO:0003700">
    <property type="term" value="F:DNA-binding transcription factor activity"/>
    <property type="evidence" value="ECO:0007669"/>
    <property type="project" value="InterPro"/>
</dbReference>
<dbReference type="Pfam" id="PF00455">
    <property type="entry name" value="DeoRC"/>
    <property type="match status" value="1"/>
</dbReference>
<evidence type="ECO:0000256" key="1">
    <source>
        <dbReference type="ARBA" id="ARBA00023015"/>
    </source>
</evidence>
<protein>
    <submittedName>
        <fullName evidence="4">DeoR/GlpR transcriptional regulator</fullName>
    </submittedName>
</protein>
<dbReference type="SMART" id="SM00420">
    <property type="entry name" value="HTH_DEOR"/>
    <property type="match status" value="1"/>
</dbReference>
<evidence type="ECO:0000313" key="5">
    <source>
        <dbReference type="Proteomes" id="UP000249377"/>
    </source>
</evidence>
<dbReference type="Pfam" id="PF08220">
    <property type="entry name" value="HTH_DeoR"/>
    <property type="match status" value="1"/>
</dbReference>
<dbReference type="InterPro" id="IPR001034">
    <property type="entry name" value="DeoR_HTH"/>
</dbReference>
<keyword evidence="2" id="KW-0804">Transcription</keyword>
<proteinExistence type="predicted"/>
<dbReference type="SMART" id="SM01134">
    <property type="entry name" value="DeoRC"/>
    <property type="match status" value="1"/>
</dbReference>
<evidence type="ECO:0000256" key="2">
    <source>
        <dbReference type="ARBA" id="ARBA00023163"/>
    </source>
</evidence>
<dbReference type="InterPro" id="IPR036390">
    <property type="entry name" value="WH_DNA-bd_sf"/>
</dbReference>
<dbReference type="Proteomes" id="UP000249377">
    <property type="component" value="Unassembled WGS sequence"/>
</dbReference>
<gene>
    <name evidence="4" type="ORF">DPQ25_04195</name>
</gene>
<keyword evidence="1" id="KW-0805">Transcription regulation</keyword>
<dbReference type="InterPro" id="IPR014036">
    <property type="entry name" value="DeoR-like_C"/>
</dbReference>
<feature type="domain" description="HTH deoR-type" evidence="3">
    <location>
        <begin position="7"/>
        <end position="62"/>
    </location>
</feature>
<evidence type="ECO:0000313" key="4">
    <source>
        <dbReference type="EMBL" id="RAQ30691.1"/>
    </source>
</evidence>
<accession>A0A328UHT0</accession>
<dbReference type="PROSITE" id="PS51000">
    <property type="entry name" value="HTH_DEOR_2"/>
    <property type="match status" value="1"/>
</dbReference>
<dbReference type="PANTHER" id="PTHR30363:SF44">
    <property type="entry name" value="AGA OPERON TRANSCRIPTIONAL REPRESSOR-RELATED"/>
    <property type="match status" value="1"/>
</dbReference>
<dbReference type="SUPFAM" id="SSF100950">
    <property type="entry name" value="NagB/RpiA/CoA transferase-like"/>
    <property type="match status" value="1"/>
</dbReference>